<dbReference type="STRING" id="195064.SAMN05421721_10493"/>
<organism evidence="7 8">
    <name type="scientific">Ectothiorhodospira mobilis</name>
    <dbReference type="NCBI Taxonomy" id="195064"/>
    <lineage>
        <taxon>Bacteria</taxon>
        <taxon>Pseudomonadati</taxon>
        <taxon>Pseudomonadota</taxon>
        <taxon>Gammaproteobacteria</taxon>
        <taxon>Chromatiales</taxon>
        <taxon>Ectothiorhodospiraceae</taxon>
        <taxon>Ectothiorhodospira</taxon>
    </lineage>
</organism>
<evidence type="ECO:0000256" key="5">
    <source>
        <dbReference type="ARBA" id="ARBA00023231"/>
    </source>
</evidence>
<evidence type="ECO:0000313" key="7">
    <source>
        <dbReference type="EMBL" id="SFM38563.1"/>
    </source>
</evidence>
<comment type="subunit">
    <text evidence="3 6">Homotrimer; associates with NifD.</text>
</comment>
<dbReference type="HAMAP" id="MF_00529">
    <property type="entry name" value="NifW"/>
    <property type="match status" value="1"/>
</dbReference>
<comment type="similarity">
    <text evidence="2 6">Belongs to the NifW family.</text>
</comment>
<comment type="function">
    <text evidence="1 6">May protect the nitrogenase Fe-Mo protein from oxidative damage.</text>
</comment>
<dbReference type="RefSeq" id="WP_090484003.1">
    <property type="nucleotide sequence ID" value="NZ_FOUO01000004.1"/>
</dbReference>
<dbReference type="Pfam" id="PF03206">
    <property type="entry name" value="NifW"/>
    <property type="match status" value="1"/>
</dbReference>
<evidence type="ECO:0000313" key="8">
    <source>
        <dbReference type="Proteomes" id="UP000199556"/>
    </source>
</evidence>
<name>A0A1I4QG23_ECTMO</name>
<dbReference type="OrthoDB" id="9811868at2"/>
<dbReference type="EMBL" id="FOUO01000004">
    <property type="protein sequence ID" value="SFM38563.1"/>
    <property type="molecule type" value="Genomic_DNA"/>
</dbReference>
<dbReference type="Proteomes" id="UP000199556">
    <property type="component" value="Unassembled WGS sequence"/>
</dbReference>
<reference evidence="7 8" key="1">
    <citation type="submission" date="2016-10" db="EMBL/GenBank/DDBJ databases">
        <authorList>
            <person name="de Groot N.N."/>
        </authorList>
    </citation>
    <scope>NUCLEOTIDE SEQUENCE [LARGE SCALE GENOMIC DNA]</scope>
    <source>
        <strain evidence="7 8">DSM 4180</strain>
    </source>
</reference>
<dbReference type="AlphaFoldDB" id="A0A1I4QG23"/>
<proteinExistence type="inferred from homology"/>
<keyword evidence="5 6" id="KW-0535">Nitrogen fixation</keyword>
<dbReference type="InterPro" id="IPR004893">
    <property type="entry name" value="NifW"/>
</dbReference>
<evidence type="ECO:0000256" key="4">
    <source>
        <dbReference type="ARBA" id="ARBA00016274"/>
    </source>
</evidence>
<sequence>MHTALHDELRALESAEDFLGHFAIPYDPDVVGVHRLHILQRFHDYLNAATFPQGDLQVQRDHGRALLLRAYTDFVHSDARTEQVFAVFRRSPPGVTRIPLEQAFVHRGPGHGDA</sequence>
<accession>A0A1I4QG23</accession>
<evidence type="ECO:0000256" key="6">
    <source>
        <dbReference type="HAMAP-Rule" id="MF_00529"/>
    </source>
</evidence>
<keyword evidence="8" id="KW-1185">Reference proteome</keyword>
<protein>
    <recommendedName>
        <fullName evidence="4 6">Nitrogenase-stabilizing/protective protein NifW</fullName>
    </recommendedName>
</protein>
<evidence type="ECO:0000256" key="2">
    <source>
        <dbReference type="ARBA" id="ARBA00008351"/>
    </source>
</evidence>
<evidence type="ECO:0000256" key="1">
    <source>
        <dbReference type="ARBA" id="ARBA00002247"/>
    </source>
</evidence>
<gene>
    <name evidence="6" type="primary">nifW</name>
    <name evidence="7" type="ORF">SAMN05421721_10493</name>
</gene>
<dbReference type="GO" id="GO:0009399">
    <property type="term" value="P:nitrogen fixation"/>
    <property type="evidence" value="ECO:0007669"/>
    <property type="project" value="UniProtKB-UniRule"/>
</dbReference>
<evidence type="ECO:0000256" key="3">
    <source>
        <dbReference type="ARBA" id="ARBA00011284"/>
    </source>
</evidence>